<dbReference type="PANTHER" id="PTHR33841:SF1">
    <property type="entry name" value="DNA METHYLTRANSFERASE A"/>
    <property type="match status" value="1"/>
</dbReference>
<feature type="domain" description="Type II methyltransferase M.TaqI-like" evidence="6">
    <location>
        <begin position="320"/>
        <end position="579"/>
    </location>
</feature>
<dbReference type="InterPro" id="IPR050953">
    <property type="entry name" value="N4_N6_ade-DNA_methylase"/>
</dbReference>
<dbReference type="EC" id="2.1.1.72" evidence="1"/>
<evidence type="ECO:0000256" key="1">
    <source>
        <dbReference type="ARBA" id="ARBA00011900"/>
    </source>
</evidence>
<evidence type="ECO:0000256" key="3">
    <source>
        <dbReference type="ARBA" id="ARBA00022679"/>
    </source>
</evidence>
<dbReference type="InterPro" id="IPR011639">
    <property type="entry name" value="MethylTrfase_TaqI-like_dom"/>
</dbReference>
<dbReference type="GO" id="GO:0006304">
    <property type="term" value="P:DNA modification"/>
    <property type="evidence" value="ECO:0007669"/>
    <property type="project" value="InterPro"/>
</dbReference>
<evidence type="ECO:0000256" key="5">
    <source>
        <dbReference type="ARBA" id="ARBA00047942"/>
    </source>
</evidence>
<name>A0A975GJE0_9BACT</name>
<dbReference type="PANTHER" id="PTHR33841">
    <property type="entry name" value="DNA METHYLTRANSFERASE YEEA-RELATED"/>
    <property type="match status" value="1"/>
</dbReference>
<evidence type="ECO:0000259" key="6">
    <source>
        <dbReference type="Pfam" id="PF07669"/>
    </source>
</evidence>
<dbReference type="EMBL" id="CP061799">
    <property type="protein sequence ID" value="QTA83355.1"/>
    <property type="molecule type" value="Genomic_DNA"/>
</dbReference>
<proteinExistence type="predicted"/>
<dbReference type="RefSeq" id="WP_207689223.1">
    <property type="nucleotide sequence ID" value="NZ_CP061799.1"/>
</dbReference>
<dbReference type="GO" id="GO:0003676">
    <property type="term" value="F:nucleic acid binding"/>
    <property type="evidence" value="ECO:0007669"/>
    <property type="project" value="InterPro"/>
</dbReference>
<dbReference type="Pfam" id="PF07669">
    <property type="entry name" value="Eco57I"/>
    <property type="match status" value="1"/>
</dbReference>
<dbReference type="PROSITE" id="PS00092">
    <property type="entry name" value="N6_MTASE"/>
    <property type="match status" value="1"/>
</dbReference>
<dbReference type="PRINTS" id="PR00507">
    <property type="entry name" value="N12N6MTFRASE"/>
</dbReference>
<dbReference type="Gene3D" id="3.40.50.150">
    <property type="entry name" value="Vaccinia Virus protein VP39"/>
    <property type="match status" value="1"/>
</dbReference>
<accession>A0A975GJE0</accession>
<comment type="catalytic activity">
    <reaction evidence="5">
        <text>a 2'-deoxyadenosine in DNA + S-adenosyl-L-methionine = an N(6)-methyl-2'-deoxyadenosine in DNA + S-adenosyl-L-homocysteine + H(+)</text>
        <dbReference type="Rhea" id="RHEA:15197"/>
        <dbReference type="Rhea" id="RHEA-COMP:12418"/>
        <dbReference type="Rhea" id="RHEA-COMP:12419"/>
        <dbReference type="ChEBI" id="CHEBI:15378"/>
        <dbReference type="ChEBI" id="CHEBI:57856"/>
        <dbReference type="ChEBI" id="CHEBI:59789"/>
        <dbReference type="ChEBI" id="CHEBI:90615"/>
        <dbReference type="ChEBI" id="CHEBI:90616"/>
        <dbReference type="EC" id="2.1.1.72"/>
    </reaction>
</comment>
<dbReference type="REBASE" id="496002">
    <property type="entry name" value="Dli5ac10ORF57570P"/>
</dbReference>
<keyword evidence="4" id="KW-0949">S-adenosyl-L-methionine</keyword>
<dbReference type="InterPro" id="IPR029063">
    <property type="entry name" value="SAM-dependent_MTases_sf"/>
</dbReference>
<dbReference type="AlphaFoldDB" id="A0A975GJE0"/>
<keyword evidence="8" id="KW-1185">Reference proteome</keyword>
<evidence type="ECO:0000256" key="2">
    <source>
        <dbReference type="ARBA" id="ARBA00022603"/>
    </source>
</evidence>
<keyword evidence="2 7" id="KW-0489">Methyltransferase</keyword>
<dbReference type="SUPFAM" id="SSF53335">
    <property type="entry name" value="S-adenosyl-L-methionine-dependent methyltransferases"/>
    <property type="match status" value="1"/>
</dbReference>
<reference evidence="7" key="1">
    <citation type="journal article" date="2021" name="Microb. Physiol.">
        <title>Proteogenomic Insights into the Physiology of Marine, Sulfate-Reducing, Filamentous Desulfonema limicola and Desulfonema magnum.</title>
        <authorList>
            <person name="Schnaars V."/>
            <person name="Wohlbrand L."/>
            <person name="Scheve S."/>
            <person name="Hinrichs C."/>
            <person name="Reinhardt R."/>
            <person name="Rabus R."/>
        </authorList>
    </citation>
    <scope>NUCLEOTIDE SEQUENCE</scope>
    <source>
        <strain evidence="7">5ac10</strain>
    </source>
</reference>
<dbReference type="GO" id="GO:0009007">
    <property type="term" value="F:site-specific DNA-methyltransferase (adenine-specific) activity"/>
    <property type="evidence" value="ECO:0007669"/>
    <property type="project" value="UniProtKB-EC"/>
</dbReference>
<organism evidence="7 8">
    <name type="scientific">Desulfonema limicola</name>
    <dbReference type="NCBI Taxonomy" id="45656"/>
    <lineage>
        <taxon>Bacteria</taxon>
        <taxon>Pseudomonadati</taxon>
        <taxon>Thermodesulfobacteriota</taxon>
        <taxon>Desulfobacteria</taxon>
        <taxon>Desulfobacterales</taxon>
        <taxon>Desulfococcaceae</taxon>
        <taxon>Desulfonema</taxon>
    </lineage>
</organism>
<evidence type="ECO:0000313" key="8">
    <source>
        <dbReference type="Proteomes" id="UP000663720"/>
    </source>
</evidence>
<dbReference type="GO" id="GO:0032259">
    <property type="term" value="P:methylation"/>
    <property type="evidence" value="ECO:0007669"/>
    <property type="project" value="UniProtKB-KW"/>
</dbReference>
<dbReference type="NCBIfam" id="NF033452">
    <property type="entry name" value="BREX_1_MTaseX"/>
    <property type="match status" value="1"/>
</dbReference>
<sequence>MKLADHVDSIRDLIHKSFSNYFARLGISAKKQAEIDKIPENQRPKRAKLDQVIENHIKETGSFAAAYEKALDEYTFTLFNRVAAVKVMESHMMFPEVITKRSEQGNRSFAHKAWLEQNPDMAKEELEGIREFIKFEFNMLGEKIPLFHQDYHYALLPYVIELNEIIEAFNAVEKDPDIDVNIWQSDDILGWLYESYNNAKKTAHKAGKQKTEYHKVFLQSQVYTPRWVVKFLVDNSLGKLYLEMFPDSEIKDKYKIANAPETRVREIKSIDEIRIIDPAAGSGNFLFYAFDLFFDLYMDQIDNYDADFDEDDVPKLILENNLFGIDIDDRAVQIAQLGLFIKAMRKKRDVHIERFNVISSDFFLPEYSEVKDIFEQEWVEQETKELIRESWEDLRQAYKFGSLVRTEKIGEKADSEIAKIDKVLEIAKNSSGFEKQKEKWEIWKTGVISQLYKAVEGYGKETGESFLGIKTKDAITFLSILNAKYDVAVANPPYTDSSDFGPELKHFIERNYKKPYGFHTNLYASFIKRCDELIHDQGKFAMIHPRTFMFIKTFEGVRQFILEKLHINLFVDYSLSSLFGAIMVDPAFYVLEKGITTSEKSWFVSLDQYTRTPQEKFKKDYTLTALDNYIADIEDKNNYTLPQSKMKIIKSWPFIYWISDGFREKFEEKAISEVYIICNGISSGGNNEQFFRFWWEINQIDISKNYFVDCKKWVFINKGGDFNKWYGNLWLVFEWAENGKSLKKLKEKIPSIRYSFEEFYFKDGLCFSGASSKGLSTRYQPQNCLFERAGKSIFSKSDNKNYYYLLGLLNSKLSSYTIDCLNPTVNIQSSDIGRIPFINPDSSLKNEIDSYTALNILIKKKIDSFSIKQYDYLISPIYLNQKYISLKQLNTF</sequence>
<protein>
    <recommendedName>
        <fullName evidence="1">site-specific DNA-methyltransferase (adenine-specific)</fullName>
        <ecNumber evidence="1">2.1.1.72</ecNumber>
    </recommendedName>
</protein>
<dbReference type="Proteomes" id="UP000663720">
    <property type="component" value="Chromosome"/>
</dbReference>
<evidence type="ECO:0000313" key="7">
    <source>
        <dbReference type="EMBL" id="QTA83355.1"/>
    </source>
</evidence>
<dbReference type="InterPro" id="IPR002052">
    <property type="entry name" value="DNA_methylase_N6_adenine_CS"/>
</dbReference>
<dbReference type="KEGG" id="dli:dnl_57570"/>
<evidence type="ECO:0000256" key="4">
    <source>
        <dbReference type="ARBA" id="ARBA00022691"/>
    </source>
</evidence>
<gene>
    <name evidence="7" type="ORF">dnl_57570</name>
</gene>
<dbReference type="InterPro" id="IPR047939">
    <property type="entry name" value="BREX_1_PglX"/>
</dbReference>
<keyword evidence="3" id="KW-0808">Transferase</keyword>